<dbReference type="Gene3D" id="3.30.300.220">
    <property type="match status" value="1"/>
</dbReference>
<accession>A0A2R6A7R5</accession>
<protein>
    <recommendedName>
        <fullName evidence="3">Enoyl-CoA hydratase</fullName>
    </recommendedName>
</protein>
<reference evidence="1 2" key="1">
    <citation type="submission" date="2017-04" db="EMBL/GenBank/DDBJ databases">
        <title>Novel microbial lineages endemic to geothermal iron-oxide mats fill important gaps in the evolutionary history of Archaea.</title>
        <authorList>
            <person name="Jay Z.J."/>
            <person name="Beam J.P."/>
            <person name="Dlakic M."/>
            <person name="Rusch D.B."/>
            <person name="Kozubal M.A."/>
            <person name="Inskeep W.P."/>
        </authorList>
    </citation>
    <scope>NUCLEOTIDE SEQUENCE [LARGE SCALE GENOMIC DNA]</scope>
    <source>
        <strain evidence="1">OSP_D</strain>
    </source>
</reference>
<evidence type="ECO:0000313" key="2">
    <source>
        <dbReference type="Proteomes" id="UP000240880"/>
    </source>
</evidence>
<evidence type="ECO:0008006" key="3">
    <source>
        <dbReference type="Google" id="ProtNLM"/>
    </source>
</evidence>
<dbReference type="Proteomes" id="UP000240880">
    <property type="component" value="Unassembled WGS sequence"/>
</dbReference>
<dbReference type="InterPro" id="IPR001753">
    <property type="entry name" value="Enoyl-CoA_hydra/iso"/>
</dbReference>
<dbReference type="Pfam" id="PF00378">
    <property type="entry name" value="ECH_1"/>
    <property type="match status" value="1"/>
</dbReference>
<dbReference type="EMBL" id="NEXC01000079">
    <property type="protein sequence ID" value="PSN82368.1"/>
    <property type="molecule type" value="Genomic_DNA"/>
</dbReference>
<organism evidence="1 2">
    <name type="scientific">Candidatus Marsarchaeota G1 archaeon OSP_D</name>
    <dbReference type="NCBI Taxonomy" id="1978155"/>
    <lineage>
        <taxon>Archaea</taxon>
        <taxon>Candidatus Marsarchaeota</taxon>
        <taxon>Candidatus Marsarchaeota group 1</taxon>
    </lineage>
</organism>
<dbReference type="InterPro" id="IPR029045">
    <property type="entry name" value="ClpP/crotonase-like_dom_sf"/>
</dbReference>
<proteinExistence type="predicted"/>
<comment type="caution">
    <text evidence="1">The sequence shown here is derived from an EMBL/GenBank/DDBJ whole genome shotgun (WGS) entry which is preliminary data.</text>
</comment>
<dbReference type="AlphaFoldDB" id="A0A2R6A7R5"/>
<gene>
    <name evidence="1" type="ORF">B9Q01_08235</name>
</gene>
<sequence length="64" mass="7257">MKVAYITLNTPEVGNLLNNVNKFGKLFSRLKRDKELGIVVLEGNGKDFCLGRVQKKDHKILDKV</sequence>
<evidence type="ECO:0000313" key="1">
    <source>
        <dbReference type="EMBL" id="PSN82368.1"/>
    </source>
</evidence>
<name>A0A2R6A7R5_9ARCH</name>
<dbReference type="SUPFAM" id="SSF52096">
    <property type="entry name" value="ClpP/crotonase"/>
    <property type="match status" value="1"/>
</dbReference>